<dbReference type="PANTHER" id="PTHR36154">
    <property type="entry name" value="DNA-BINDING TRANSCRIPTIONAL ACTIVATOR ALPA"/>
    <property type="match status" value="1"/>
</dbReference>
<keyword evidence="2" id="KW-1185">Reference proteome</keyword>
<reference evidence="2" key="1">
    <citation type="submission" date="2020-01" db="EMBL/GenBank/DDBJ databases">
        <title>Caldichromatium gen. nov., sp. nov., a thermophilic purple sulfur bacterium member of the family Chromatiaceae isolated from Nakabusa hot spring, Japan.</title>
        <authorList>
            <person name="Saini M.K."/>
            <person name="Hanada S."/>
            <person name="Tank M."/>
        </authorList>
    </citation>
    <scope>NUCLEOTIDE SEQUENCE [LARGE SCALE GENOMIC DNA]</scope>
    <source>
        <strain evidence="2">No.7</strain>
    </source>
</reference>
<sequence>METTFHGIDRILRLPDVMHVTGLRRTKIYDLINAGDFPPPLHLGPRAVGWKASDIQHWIDTRRLACEARWDAKSGKRFFDIKG</sequence>
<dbReference type="PANTHER" id="PTHR36154:SF1">
    <property type="entry name" value="DNA-BINDING TRANSCRIPTIONAL ACTIVATOR ALPA"/>
    <property type="match status" value="1"/>
</dbReference>
<organism evidence="1 2">
    <name type="scientific">Caldichromatium japonicum</name>
    <dbReference type="NCBI Taxonomy" id="2699430"/>
    <lineage>
        <taxon>Bacteria</taxon>
        <taxon>Pseudomonadati</taxon>
        <taxon>Pseudomonadota</taxon>
        <taxon>Gammaproteobacteria</taxon>
        <taxon>Chromatiales</taxon>
        <taxon>Chromatiaceae</taxon>
        <taxon>Caldichromatium</taxon>
    </lineage>
</organism>
<dbReference type="AlphaFoldDB" id="A0A6G7VDH3"/>
<dbReference type="RefSeq" id="WP_166270863.1">
    <property type="nucleotide sequence ID" value="NZ_CP048029.1"/>
</dbReference>
<dbReference type="InterPro" id="IPR052931">
    <property type="entry name" value="Prophage_regulatory_activator"/>
</dbReference>
<dbReference type="KEGG" id="cjap:GWK36_08995"/>
<name>A0A6G7VDH3_9GAMM</name>
<evidence type="ECO:0000313" key="2">
    <source>
        <dbReference type="Proteomes" id="UP000502699"/>
    </source>
</evidence>
<dbReference type="EMBL" id="CP048029">
    <property type="protein sequence ID" value="QIK38099.1"/>
    <property type="molecule type" value="Genomic_DNA"/>
</dbReference>
<dbReference type="InterPro" id="IPR010260">
    <property type="entry name" value="AlpA"/>
</dbReference>
<evidence type="ECO:0000313" key="1">
    <source>
        <dbReference type="EMBL" id="QIK38099.1"/>
    </source>
</evidence>
<dbReference type="Gene3D" id="1.10.238.160">
    <property type="match status" value="1"/>
</dbReference>
<dbReference type="Pfam" id="PF05930">
    <property type="entry name" value="Phage_AlpA"/>
    <property type="match status" value="1"/>
</dbReference>
<protein>
    <submittedName>
        <fullName evidence="1">AlpA family transcriptional regulator</fullName>
    </submittedName>
</protein>
<gene>
    <name evidence="1" type="ORF">GWK36_08995</name>
</gene>
<dbReference type="Proteomes" id="UP000502699">
    <property type="component" value="Chromosome"/>
</dbReference>
<proteinExistence type="predicted"/>
<accession>A0A6G7VDH3</accession>